<dbReference type="Proteomes" id="UP000747399">
    <property type="component" value="Unassembled WGS sequence"/>
</dbReference>
<evidence type="ECO:0000313" key="1">
    <source>
        <dbReference type="EMBL" id="GIL67645.1"/>
    </source>
</evidence>
<organism evidence="1 2">
    <name type="scientific">Volvox africanus</name>
    <dbReference type="NCBI Taxonomy" id="51714"/>
    <lineage>
        <taxon>Eukaryota</taxon>
        <taxon>Viridiplantae</taxon>
        <taxon>Chlorophyta</taxon>
        <taxon>core chlorophytes</taxon>
        <taxon>Chlorophyceae</taxon>
        <taxon>CS clade</taxon>
        <taxon>Chlamydomonadales</taxon>
        <taxon>Volvocaceae</taxon>
        <taxon>Volvox</taxon>
    </lineage>
</organism>
<comment type="caution">
    <text evidence="1">The sequence shown here is derived from an EMBL/GenBank/DDBJ whole genome shotgun (WGS) entry which is preliminary data.</text>
</comment>
<keyword evidence="2" id="KW-1185">Reference proteome</keyword>
<protein>
    <submittedName>
        <fullName evidence="1">Uncharacterized protein</fullName>
    </submittedName>
</protein>
<proteinExistence type="predicted"/>
<dbReference type="AlphaFoldDB" id="A0A8J4FDN0"/>
<reference evidence="1" key="1">
    <citation type="journal article" date="2021" name="Proc. Natl. Acad. Sci. U.S.A.">
        <title>Three genomes in the algal genus Volvox reveal the fate of a haploid sex-determining region after a transition to homothallism.</title>
        <authorList>
            <person name="Yamamoto K."/>
            <person name="Hamaji T."/>
            <person name="Kawai-Toyooka H."/>
            <person name="Matsuzaki R."/>
            <person name="Takahashi F."/>
            <person name="Nishimura Y."/>
            <person name="Kawachi M."/>
            <person name="Noguchi H."/>
            <person name="Minakuchi Y."/>
            <person name="Umen J.G."/>
            <person name="Toyoda A."/>
            <person name="Nozaki H."/>
        </authorList>
    </citation>
    <scope>NUCLEOTIDE SEQUENCE</scope>
    <source>
        <strain evidence="1">NIES-3780</strain>
    </source>
</reference>
<evidence type="ECO:0000313" key="2">
    <source>
        <dbReference type="Proteomes" id="UP000747399"/>
    </source>
</evidence>
<feature type="non-terminal residue" evidence="1">
    <location>
        <position position="1"/>
    </location>
</feature>
<name>A0A8J4FDN0_9CHLO</name>
<dbReference type="EMBL" id="BNCO01000101">
    <property type="protein sequence ID" value="GIL67645.1"/>
    <property type="molecule type" value="Genomic_DNA"/>
</dbReference>
<gene>
    <name evidence="1" type="ORF">Vafri_20989</name>
</gene>
<sequence>SVYGRLKTGLAYILNSMLERSAFGKDEFVAVFCSTIKAVRVSSNEADRATAGSPLATPSVPANSSPAVDTFTALDCATVEAAPAAAPPLIELLTDAEIKHSSTGGALGLTPGVKSLQLCPAEARPSRDVRCCRCRKESIQLSTASKRTLASNTLSRATS</sequence>
<accession>A0A8J4FDN0</accession>